<dbReference type="RefSeq" id="XP_066083154.1">
    <property type="nucleotide sequence ID" value="XM_066227057.1"/>
</dbReference>
<evidence type="ECO:0000313" key="1">
    <source>
        <dbReference type="EMBL" id="WWD05187.1"/>
    </source>
</evidence>
<proteinExistence type="predicted"/>
<organism evidence="1 2">
    <name type="scientific">Kwoniella europaea PYCC6329</name>
    <dbReference type="NCBI Taxonomy" id="1423913"/>
    <lineage>
        <taxon>Eukaryota</taxon>
        <taxon>Fungi</taxon>
        <taxon>Dikarya</taxon>
        <taxon>Basidiomycota</taxon>
        <taxon>Agaricomycotina</taxon>
        <taxon>Tremellomycetes</taxon>
        <taxon>Tremellales</taxon>
        <taxon>Cryptococcaceae</taxon>
        <taxon>Kwoniella</taxon>
    </lineage>
</organism>
<reference evidence="1 2" key="1">
    <citation type="submission" date="2024-01" db="EMBL/GenBank/DDBJ databases">
        <title>Comparative genomics of Cryptococcus and Kwoniella reveals pathogenesis evolution and contrasting modes of karyotype evolution via chromosome fusion or intercentromeric recombination.</title>
        <authorList>
            <person name="Coelho M.A."/>
            <person name="David-Palma M."/>
            <person name="Shea T."/>
            <person name="Bowers K."/>
            <person name="McGinley-Smith S."/>
            <person name="Mohammad A.W."/>
            <person name="Gnirke A."/>
            <person name="Yurkov A.M."/>
            <person name="Nowrousian M."/>
            <person name="Sun S."/>
            <person name="Cuomo C.A."/>
            <person name="Heitman J."/>
        </authorList>
    </citation>
    <scope>NUCLEOTIDE SEQUENCE [LARGE SCALE GENOMIC DNA]</scope>
    <source>
        <strain evidence="1 2">PYCC6329</strain>
    </source>
</reference>
<evidence type="ECO:0000313" key="2">
    <source>
        <dbReference type="Proteomes" id="UP001358614"/>
    </source>
</evidence>
<gene>
    <name evidence="1" type="ORF">V865_003260</name>
</gene>
<protein>
    <submittedName>
        <fullName evidence="1">Uncharacterized protein</fullName>
    </submittedName>
</protein>
<dbReference type="KEGG" id="ker:91102064"/>
<dbReference type="GeneID" id="91102064"/>
<keyword evidence="2" id="KW-1185">Reference proteome</keyword>
<dbReference type="Proteomes" id="UP001358614">
    <property type="component" value="Chromosome 1"/>
</dbReference>
<sequence>MGKLRFYRFEDLAPDVDPYDWRAGHKAGKDKQTVSFLNNYINTSDDPIDVTNPTGGGTKTRPFRDFYVIPGSECATYNEPYYERHDHMKVFAQKSAMHDFAIYRVPYLTLITTDEDIDNGMGRATVWQSNVVSILPTSINNSLEYCQKIFNADQENNDEYEDRGRSDLIKENENYKKIVNLSLLDSRFDKTVGVNIEHTTKFFRPTDSSGDEKFFYLRKPTEYTSFLSDAIGKRKQDRLFDTTYDRWRDASLPTHKSRITIRGSRLFQPDMDVEYSKYYP</sequence>
<dbReference type="AlphaFoldDB" id="A0AAX4KFJ5"/>
<name>A0AAX4KFJ5_9TREE</name>
<accession>A0AAX4KFJ5</accession>
<dbReference type="EMBL" id="CP144089">
    <property type="protein sequence ID" value="WWD05187.1"/>
    <property type="molecule type" value="Genomic_DNA"/>
</dbReference>